<protein>
    <recommendedName>
        <fullName evidence="3">DUF3592 domain-containing protein</fullName>
    </recommendedName>
</protein>
<proteinExistence type="predicted"/>
<evidence type="ECO:0000313" key="2">
    <source>
        <dbReference type="Proteomes" id="UP000183015"/>
    </source>
</evidence>
<dbReference type="AlphaFoldDB" id="A0A1H7P1Z0"/>
<sequence>MVCLTLVLALGMFVAAAGMWLEADSLNARGVRTTARVLEKARLGHGSAYRIAFDTPDHRSIVEWSYGLPDGISVGDRITVVYQASDPSGVQEPGAVHREPWAAASAGVVGILLLWQTRRLFRMDPDSPGWGRRRRPNRA</sequence>
<organism evidence="1 2">
    <name type="scientific">Streptacidiphilus jiangxiensis</name>
    <dbReference type="NCBI Taxonomy" id="235985"/>
    <lineage>
        <taxon>Bacteria</taxon>
        <taxon>Bacillati</taxon>
        <taxon>Actinomycetota</taxon>
        <taxon>Actinomycetes</taxon>
        <taxon>Kitasatosporales</taxon>
        <taxon>Streptomycetaceae</taxon>
        <taxon>Streptacidiphilus</taxon>
    </lineage>
</organism>
<gene>
    <name evidence="1" type="ORF">SAMN05414137_107171</name>
</gene>
<keyword evidence="2" id="KW-1185">Reference proteome</keyword>
<dbReference type="EMBL" id="FOAZ01000007">
    <property type="protein sequence ID" value="SEL29484.1"/>
    <property type="molecule type" value="Genomic_DNA"/>
</dbReference>
<reference evidence="2" key="1">
    <citation type="submission" date="2016-10" db="EMBL/GenBank/DDBJ databases">
        <authorList>
            <person name="Varghese N."/>
        </authorList>
    </citation>
    <scope>NUCLEOTIDE SEQUENCE [LARGE SCALE GENOMIC DNA]</scope>
    <source>
        <strain evidence="2">DSM 45096 / BCRC 16803 / CGMCC 4.1857 / CIP 109030 / JCM 12277 / KCTC 19219 / NBRC 100920 / 33214</strain>
    </source>
</reference>
<evidence type="ECO:0000313" key="1">
    <source>
        <dbReference type="EMBL" id="SEL29484.1"/>
    </source>
</evidence>
<evidence type="ECO:0008006" key="3">
    <source>
        <dbReference type="Google" id="ProtNLM"/>
    </source>
</evidence>
<dbReference type="Proteomes" id="UP000183015">
    <property type="component" value="Unassembled WGS sequence"/>
</dbReference>
<accession>A0A1H7P1Z0</accession>
<name>A0A1H7P1Z0_STRJI</name>